<feature type="domain" description="4Fe-4S ferredoxin-type" evidence="15">
    <location>
        <begin position="139"/>
        <end position="169"/>
    </location>
</feature>
<dbReference type="Gene3D" id="3.10.20.740">
    <property type="match status" value="1"/>
</dbReference>
<evidence type="ECO:0000256" key="2">
    <source>
        <dbReference type="ARBA" id="ARBA00004370"/>
    </source>
</evidence>
<comment type="similarity">
    <text evidence="3">Belongs to the complex I 75 kDa subunit family.</text>
</comment>
<evidence type="ECO:0000256" key="7">
    <source>
        <dbReference type="ARBA" id="ARBA00022737"/>
    </source>
</evidence>
<dbReference type="Pfam" id="PF10588">
    <property type="entry name" value="NADH-G_4Fe-4S_3"/>
    <property type="match status" value="1"/>
</dbReference>
<dbReference type="NCBIfam" id="NF040763">
    <property type="entry name" value="FeFe_hydrog_A6"/>
    <property type="match status" value="1"/>
</dbReference>
<evidence type="ECO:0000256" key="10">
    <source>
        <dbReference type="ARBA" id="ARBA00023014"/>
    </source>
</evidence>
<keyword evidence="12" id="KW-0472">Membrane</keyword>
<evidence type="ECO:0000313" key="18">
    <source>
        <dbReference type="Proteomes" id="UP000657177"/>
    </source>
</evidence>
<dbReference type="SMART" id="SM00902">
    <property type="entry name" value="Fe_hyd_SSU"/>
    <property type="match status" value="1"/>
</dbReference>
<dbReference type="InterPro" id="IPR036010">
    <property type="entry name" value="2Fe-2S_ferredoxin-like_sf"/>
</dbReference>
<dbReference type="Pfam" id="PF01257">
    <property type="entry name" value="2Fe-2S_thioredx"/>
    <property type="match status" value="1"/>
</dbReference>
<evidence type="ECO:0000259" key="14">
    <source>
        <dbReference type="PROSITE" id="PS51085"/>
    </source>
</evidence>
<dbReference type="PANTHER" id="PTHR11615">
    <property type="entry name" value="NITRATE, FORMATE, IRON DEHYDROGENASE"/>
    <property type="match status" value="1"/>
</dbReference>
<keyword evidence="10" id="KW-0411">Iron-sulfur</keyword>
<dbReference type="PROSITE" id="PS00641">
    <property type="entry name" value="COMPLEX1_75K_1"/>
    <property type="match status" value="1"/>
</dbReference>
<keyword evidence="18" id="KW-1185">Reference proteome</keyword>
<evidence type="ECO:0000313" key="17">
    <source>
        <dbReference type="EMBL" id="MBA2132067.1"/>
    </source>
</evidence>
<dbReference type="InterPro" id="IPR004108">
    <property type="entry name" value="Fe_hydrogenase_lsu_C"/>
</dbReference>
<dbReference type="Gene3D" id="4.10.260.20">
    <property type="entry name" value="Iron hydrogenase, small subunit"/>
    <property type="match status" value="1"/>
</dbReference>
<comment type="subcellular location">
    <subcellularLocation>
        <location evidence="2">Membrane</location>
    </subcellularLocation>
</comment>
<keyword evidence="8" id="KW-1278">Translocase</keyword>
<dbReference type="CDD" id="cd02980">
    <property type="entry name" value="TRX_Fd_family"/>
    <property type="match status" value="1"/>
</dbReference>
<dbReference type="InterPro" id="IPR009016">
    <property type="entry name" value="Fe_hydrogenase"/>
</dbReference>
<dbReference type="AlphaFoldDB" id="A0A8J6I0G4"/>
<keyword evidence="4" id="KW-0004">4Fe-4S</keyword>
<dbReference type="GO" id="GO:0005506">
    <property type="term" value="F:iron ion binding"/>
    <property type="evidence" value="ECO:0007669"/>
    <property type="project" value="InterPro"/>
</dbReference>
<dbReference type="CDD" id="cd00207">
    <property type="entry name" value="fer2"/>
    <property type="match status" value="1"/>
</dbReference>
<dbReference type="FunFam" id="3.10.20.740:FF:000004">
    <property type="entry name" value="NADH-quinone oxidoreductase"/>
    <property type="match status" value="1"/>
</dbReference>
<dbReference type="GO" id="GO:0008901">
    <property type="term" value="F:ferredoxin hydrogenase activity"/>
    <property type="evidence" value="ECO:0007669"/>
    <property type="project" value="InterPro"/>
</dbReference>
<evidence type="ECO:0000259" key="15">
    <source>
        <dbReference type="PROSITE" id="PS51379"/>
    </source>
</evidence>
<dbReference type="InterPro" id="IPR049830">
    <property type="entry name" value="HndD"/>
</dbReference>
<dbReference type="InterPro" id="IPR001041">
    <property type="entry name" value="2Fe-2S_ferredoxin-type"/>
</dbReference>
<dbReference type="EMBL" id="JAAKDE010000001">
    <property type="protein sequence ID" value="MBA2132067.1"/>
    <property type="molecule type" value="Genomic_DNA"/>
</dbReference>
<organism evidence="17 18">
    <name type="scientific">Capillibacterium thermochitinicola</name>
    <dbReference type="NCBI Taxonomy" id="2699427"/>
    <lineage>
        <taxon>Bacteria</taxon>
        <taxon>Bacillati</taxon>
        <taxon>Bacillota</taxon>
        <taxon>Capillibacterium</taxon>
    </lineage>
</organism>
<evidence type="ECO:0000256" key="9">
    <source>
        <dbReference type="ARBA" id="ARBA00023004"/>
    </source>
</evidence>
<dbReference type="Gene3D" id="3.40.30.10">
    <property type="entry name" value="Glutaredoxin"/>
    <property type="match status" value="1"/>
</dbReference>
<evidence type="ECO:0000256" key="12">
    <source>
        <dbReference type="ARBA" id="ARBA00023136"/>
    </source>
</evidence>
<proteinExistence type="inferred from homology"/>
<dbReference type="InterPro" id="IPR050340">
    <property type="entry name" value="Cytosolic_Fe-S_CAF"/>
</dbReference>
<dbReference type="InterPro" id="IPR017896">
    <property type="entry name" value="4Fe4S_Fe-S-bd"/>
</dbReference>
<dbReference type="SMART" id="SM00929">
    <property type="entry name" value="NADH-G_4Fe-4S_3"/>
    <property type="match status" value="1"/>
</dbReference>
<gene>
    <name evidence="17" type="ORF">G5B42_00640</name>
</gene>
<keyword evidence="6" id="KW-0479">Metal-binding</keyword>
<evidence type="ECO:0000256" key="5">
    <source>
        <dbReference type="ARBA" id="ARBA00022714"/>
    </source>
</evidence>
<keyword evidence="5" id="KW-0001">2Fe-2S</keyword>
<dbReference type="Pfam" id="PF02256">
    <property type="entry name" value="Fe_hyd_SSU"/>
    <property type="match status" value="1"/>
</dbReference>
<protein>
    <submittedName>
        <fullName evidence="17">Iron hydrogenase small subunit</fullName>
    </submittedName>
</protein>
<dbReference type="SUPFAM" id="SSF53920">
    <property type="entry name" value="Fe-only hydrogenase"/>
    <property type="match status" value="1"/>
</dbReference>
<dbReference type="InterPro" id="IPR000283">
    <property type="entry name" value="NADH_UbQ_OxRdtase_75kDa_su_CS"/>
</dbReference>
<dbReference type="InterPro" id="IPR036991">
    <property type="entry name" value="Fe_hydrogenase_ssu_sf"/>
</dbReference>
<dbReference type="InterPro" id="IPR017900">
    <property type="entry name" value="4Fe4S_Fe_S_CS"/>
</dbReference>
<accession>A0A8J6I0G4</accession>
<evidence type="ECO:0000256" key="11">
    <source>
        <dbReference type="ARBA" id="ARBA00023027"/>
    </source>
</evidence>
<dbReference type="InterPro" id="IPR013352">
    <property type="entry name" value="Fe_hydrogenase_subset"/>
</dbReference>
<dbReference type="GO" id="GO:0051537">
    <property type="term" value="F:2 iron, 2 sulfur cluster binding"/>
    <property type="evidence" value="ECO:0007669"/>
    <property type="project" value="UniProtKB-KW"/>
</dbReference>
<dbReference type="InterPro" id="IPR003149">
    <property type="entry name" value="Fe_hydrogenase_ssu"/>
</dbReference>
<evidence type="ECO:0000256" key="8">
    <source>
        <dbReference type="ARBA" id="ARBA00022967"/>
    </source>
</evidence>
<keyword evidence="7" id="KW-0677">Repeat</keyword>
<feature type="domain" description="4Fe-4S ferredoxin-type" evidence="15">
    <location>
        <begin position="180"/>
        <end position="211"/>
    </location>
</feature>
<dbReference type="Gene3D" id="3.40.950.10">
    <property type="entry name" value="Fe-only Hydrogenase (Larger Subunit), Chain L, domain 3"/>
    <property type="match status" value="1"/>
</dbReference>
<dbReference type="GO" id="GO:0016020">
    <property type="term" value="C:membrane"/>
    <property type="evidence" value="ECO:0007669"/>
    <property type="project" value="UniProtKB-SubCell"/>
</dbReference>
<dbReference type="SUPFAM" id="SSF54292">
    <property type="entry name" value="2Fe-2S ferredoxin-like"/>
    <property type="match status" value="1"/>
</dbReference>
<evidence type="ECO:0000259" key="16">
    <source>
        <dbReference type="PROSITE" id="PS51839"/>
    </source>
</evidence>
<dbReference type="SUPFAM" id="SSF52833">
    <property type="entry name" value="Thioredoxin-like"/>
    <property type="match status" value="1"/>
</dbReference>
<keyword evidence="9" id="KW-0408">Iron</keyword>
<dbReference type="Pfam" id="PF13510">
    <property type="entry name" value="Fer2_4"/>
    <property type="match status" value="1"/>
</dbReference>
<dbReference type="PROSITE" id="PS51379">
    <property type="entry name" value="4FE4S_FER_2"/>
    <property type="match status" value="2"/>
</dbReference>
<dbReference type="Pfam" id="PF12838">
    <property type="entry name" value="Fer4_7"/>
    <property type="match status" value="1"/>
</dbReference>
<name>A0A8J6I0G4_9FIRM</name>
<dbReference type="Gene3D" id="3.40.50.1780">
    <property type="match status" value="1"/>
</dbReference>
<dbReference type="GO" id="GO:0042773">
    <property type="term" value="P:ATP synthesis coupled electron transport"/>
    <property type="evidence" value="ECO:0007669"/>
    <property type="project" value="InterPro"/>
</dbReference>
<feature type="domain" description="2Fe-2S ferredoxin-type" evidence="14">
    <location>
        <begin position="3"/>
        <end position="80"/>
    </location>
</feature>
<evidence type="ECO:0000256" key="1">
    <source>
        <dbReference type="ARBA" id="ARBA00001966"/>
    </source>
</evidence>
<evidence type="ECO:0000256" key="4">
    <source>
        <dbReference type="ARBA" id="ARBA00022485"/>
    </source>
</evidence>
<dbReference type="InterPro" id="IPR036249">
    <property type="entry name" value="Thioredoxin-like_sf"/>
</dbReference>
<dbReference type="FunFam" id="3.30.70.20:FF:000035">
    <property type="entry name" value="Iron hydrogenase 1"/>
    <property type="match status" value="1"/>
</dbReference>
<comment type="caution">
    <text evidence="17">The sequence shown here is derived from an EMBL/GenBank/DDBJ whole genome shotgun (WGS) entry which is preliminary data.</text>
</comment>
<dbReference type="PROSITE" id="PS00198">
    <property type="entry name" value="4FE4S_FER_1"/>
    <property type="match status" value="1"/>
</dbReference>
<keyword evidence="11" id="KW-0520">NAD</keyword>
<dbReference type="Gene3D" id="3.30.70.20">
    <property type="match status" value="1"/>
</dbReference>
<dbReference type="Proteomes" id="UP000657177">
    <property type="component" value="Unassembled WGS sequence"/>
</dbReference>
<dbReference type="NCBIfam" id="TIGR02512">
    <property type="entry name" value="FeFe_hydrog_A"/>
    <property type="match status" value="1"/>
</dbReference>
<dbReference type="SUPFAM" id="SSF54862">
    <property type="entry name" value="4Fe-4S ferredoxins"/>
    <property type="match status" value="1"/>
</dbReference>
<dbReference type="Pfam" id="PF02906">
    <property type="entry name" value="Fe_hyd_lg_C"/>
    <property type="match status" value="1"/>
</dbReference>
<dbReference type="PROSITE" id="PS51839">
    <property type="entry name" value="4FE4S_HC3"/>
    <property type="match status" value="1"/>
</dbReference>
<comment type="cofactor">
    <cofactor evidence="1">
        <name>[4Fe-4S] cluster</name>
        <dbReference type="ChEBI" id="CHEBI:49883"/>
    </cofactor>
</comment>
<evidence type="ECO:0000256" key="6">
    <source>
        <dbReference type="ARBA" id="ARBA00022723"/>
    </source>
</evidence>
<evidence type="ECO:0000256" key="13">
    <source>
        <dbReference type="ARBA" id="ARBA00034078"/>
    </source>
</evidence>
<dbReference type="GO" id="GO:0008137">
    <property type="term" value="F:NADH dehydrogenase (ubiquinone) activity"/>
    <property type="evidence" value="ECO:0007669"/>
    <property type="project" value="InterPro"/>
</dbReference>
<dbReference type="PROSITE" id="PS51085">
    <property type="entry name" value="2FE2S_FER_2"/>
    <property type="match status" value="1"/>
</dbReference>
<dbReference type="RefSeq" id="WP_181338501.1">
    <property type="nucleotide sequence ID" value="NZ_JAAKDE010000001.1"/>
</dbReference>
<evidence type="ECO:0000256" key="3">
    <source>
        <dbReference type="ARBA" id="ARBA00005404"/>
    </source>
</evidence>
<dbReference type="GO" id="GO:0051539">
    <property type="term" value="F:4 iron, 4 sulfur cluster binding"/>
    <property type="evidence" value="ECO:0007669"/>
    <property type="project" value="UniProtKB-KW"/>
</dbReference>
<reference evidence="17" key="1">
    <citation type="submission" date="2020-06" db="EMBL/GenBank/DDBJ databases">
        <title>Novel chitinolytic bacterium.</title>
        <authorList>
            <person name="Ungkulpasvich U."/>
            <person name="Kosugi A."/>
            <person name="Uke A."/>
        </authorList>
    </citation>
    <scope>NUCLEOTIDE SEQUENCE</scope>
    <source>
        <strain evidence="17">UUS1-1</strain>
    </source>
</reference>
<feature type="domain" description="4Fe-4S His(Cys)3-ligated-type" evidence="16">
    <location>
        <begin position="80"/>
        <end position="119"/>
    </location>
</feature>
<comment type="cofactor">
    <cofactor evidence="13">
        <name>[2Fe-2S] cluster</name>
        <dbReference type="ChEBI" id="CHEBI:190135"/>
    </cofactor>
</comment>
<dbReference type="InterPro" id="IPR019574">
    <property type="entry name" value="NADH_UbQ_OxRdtase_Gsu_4Fe4S-bd"/>
</dbReference>
<sequence length="673" mass="73589">MEQKNTVLIDGQVVEINGEKNILELTRKIGIEIPTFCYHSELSLYGACRMCVVEVEGRGIMASCSTPPTPGMKILTNSPRVQRVRRTVLELLLANHDRECTTCDRNGSCKLQDLANRFGVKKIRFGERDVKLPLDRSSRSLVRDPNKCILCGDCVRMCAEVQGIGVLDFVGRGSKTVVAPAFKKNLAEVECVNCGQCGAVCPTGAIVVKDETDRAWAAINDPTKTVVVQVAPAVRVALGEEFGLPPGEIVTGKIVAALKRLGFDKVFDTSIAADLTVIEETNEFIKRLGSGERLPQFTSCCPGWVKFAEHNGADFLKNLSSCRSPQQMFGSLVKKYWAKDLGKKPEEIFVVSIMPCTAKKYEAALPHFTTEGVADVDLVLTTQELARMIREAGLVFDRLDVESFDTPFGFTTGAGVIFGATGGVAEAVLRAAHEFVTGQPIEQINFEAVRGFADRKEATVELDGQEIKVAVVHGLGNAKKLLAEIREGKADYHLIEVMACPGGCIGGAGQPIASDRETKRQRAKGIYNADKLSQIRKAQDNPMVAKFYERWLKEPNSSAAHEALHTTYTNRGRIAGEEIQLINGEQPKVEIAVCVGTCCYLDGAYDTLQKMMKLAASEQVQDRINLHATFCLEQCEKGPVVKIDDEIINAVTPEKVETLFKEKILKKLAAAGE</sequence>